<keyword evidence="1" id="KW-0812">Transmembrane</keyword>
<gene>
    <name evidence="2" type="ORF">HanXRQr2_Chr06g0271571</name>
</gene>
<reference evidence="2" key="1">
    <citation type="journal article" date="2017" name="Nature">
        <title>The sunflower genome provides insights into oil metabolism, flowering and Asterid evolution.</title>
        <authorList>
            <person name="Badouin H."/>
            <person name="Gouzy J."/>
            <person name="Grassa C.J."/>
            <person name="Murat F."/>
            <person name="Staton S.E."/>
            <person name="Cottret L."/>
            <person name="Lelandais-Briere C."/>
            <person name="Owens G.L."/>
            <person name="Carrere S."/>
            <person name="Mayjonade B."/>
            <person name="Legrand L."/>
            <person name="Gill N."/>
            <person name="Kane N.C."/>
            <person name="Bowers J.E."/>
            <person name="Hubner S."/>
            <person name="Bellec A."/>
            <person name="Berard A."/>
            <person name="Berges H."/>
            <person name="Blanchet N."/>
            <person name="Boniface M.C."/>
            <person name="Brunel D."/>
            <person name="Catrice O."/>
            <person name="Chaidir N."/>
            <person name="Claudel C."/>
            <person name="Donnadieu C."/>
            <person name="Faraut T."/>
            <person name="Fievet G."/>
            <person name="Helmstetter N."/>
            <person name="King M."/>
            <person name="Knapp S.J."/>
            <person name="Lai Z."/>
            <person name="Le Paslier M.C."/>
            <person name="Lippi Y."/>
            <person name="Lorenzon L."/>
            <person name="Mandel J.R."/>
            <person name="Marage G."/>
            <person name="Marchand G."/>
            <person name="Marquand E."/>
            <person name="Bret-Mestries E."/>
            <person name="Morien E."/>
            <person name="Nambeesan S."/>
            <person name="Nguyen T."/>
            <person name="Pegot-Espagnet P."/>
            <person name="Pouilly N."/>
            <person name="Raftis F."/>
            <person name="Sallet E."/>
            <person name="Schiex T."/>
            <person name="Thomas J."/>
            <person name="Vandecasteele C."/>
            <person name="Vares D."/>
            <person name="Vear F."/>
            <person name="Vautrin S."/>
            <person name="Crespi M."/>
            <person name="Mangin B."/>
            <person name="Burke J.M."/>
            <person name="Salse J."/>
            <person name="Munos S."/>
            <person name="Vincourt P."/>
            <person name="Rieseberg L.H."/>
            <person name="Langlade N.B."/>
        </authorList>
    </citation>
    <scope>NUCLEOTIDE SEQUENCE</scope>
    <source>
        <tissue evidence="2">Leaves</tissue>
    </source>
</reference>
<proteinExistence type="predicted"/>
<keyword evidence="3" id="KW-1185">Reference proteome</keyword>
<reference evidence="2" key="2">
    <citation type="submission" date="2020-06" db="EMBL/GenBank/DDBJ databases">
        <title>Helianthus annuus Genome sequencing and assembly Release 2.</title>
        <authorList>
            <person name="Gouzy J."/>
            <person name="Langlade N."/>
            <person name="Munos S."/>
        </authorList>
    </citation>
    <scope>NUCLEOTIDE SEQUENCE</scope>
    <source>
        <tissue evidence="2">Leaves</tissue>
    </source>
</reference>
<evidence type="ECO:0000313" key="2">
    <source>
        <dbReference type="EMBL" id="KAF5803460.1"/>
    </source>
</evidence>
<accession>A0A9K3IVC5</accession>
<name>A0A9K3IVC5_HELAN</name>
<dbReference type="EMBL" id="MNCJ02000321">
    <property type="protein sequence ID" value="KAF5803460.1"/>
    <property type="molecule type" value="Genomic_DNA"/>
</dbReference>
<evidence type="ECO:0000256" key="1">
    <source>
        <dbReference type="SAM" id="Phobius"/>
    </source>
</evidence>
<dbReference type="Proteomes" id="UP000215914">
    <property type="component" value="Unassembled WGS sequence"/>
</dbReference>
<organism evidence="2 3">
    <name type="scientific">Helianthus annuus</name>
    <name type="common">Common sunflower</name>
    <dbReference type="NCBI Taxonomy" id="4232"/>
    <lineage>
        <taxon>Eukaryota</taxon>
        <taxon>Viridiplantae</taxon>
        <taxon>Streptophyta</taxon>
        <taxon>Embryophyta</taxon>
        <taxon>Tracheophyta</taxon>
        <taxon>Spermatophyta</taxon>
        <taxon>Magnoliopsida</taxon>
        <taxon>eudicotyledons</taxon>
        <taxon>Gunneridae</taxon>
        <taxon>Pentapetalae</taxon>
        <taxon>asterids</taxon>
        <taxon>campanulids</taxon>
        <taxon>Asterales</taxon>
        <taxon>Asteraceae</taxon>
        <taxon>Asteroideae</taxon>
        <taxon>Heliantheae alliance</taxon>
        <taxon>Heliantheae</taxon>
        <taxon>Helianthus</taxon>
    </lineage>
</organism>
<keyword evidence="1" id="KW-0472">Membrane</keyword>
<keyword evidence="1" id="KW-1133">Transmembrane helix</keyword>
<feature type="transmembrane region" description="Helical" evidence="1">
    <location>
        <begin position="7"/>
        <end position="30"/>
    </location>
</feature>
<sequence>MLKVLDAIVLSATDLLILVTGNTGICIMFLHCSMNSNTGWVWPLQRCKEKAFVRNHDSSSFQEMITKTNHYVEFNNNFKKTLHKL</sequence>
<dbReference type="Gramene" id="mRNA:HanXRQr2_Chr06g0271571">
    <property type="protein sequence ID" value="CDS:HanXRQr2_Chr06g0271571.1"/>
    <property type="gene ID" value="HanXRQr2_Chr06g0271571"/>
</dbReference>
<dbReference type="AlphaFoldDB" id="A0A9K3IVC5"/>
<evidence type="ECO:0000313" key="3">
    <source>
        <dbReference type="Proteomes" id="UP000215914"/>
    </source>
</evidence>
<comment type="caution">
    <text evidence="2">The sequence shown here is derived from an EMBL/GenBank/DDBJ whole genome shotgun (WGS) entry which is preliminary data.</text>
</comment>
<protein>
    <submittedName>
        <fullName evidence="2">Uncharacterized protein</fullName>
    </submittedName>
</protein>